<protein>
    <submittedName>
        <fullName evidence="1">Uncharacterized protein</fullName>
    </submittedName>
</protein>
<accession>A0AA39SN92</accession>
<reference evidence="1" key="1">
    <citation type="journal article" date="2022" name="Plant J.">
        <title>Strategies of tolerance reflected in two North American maple genomes.</title>
        <authorList>
            <person name="McEvoy S.L."/>
            <person name="Sezen U.U."/>
            <person name="Trouern-Trend A."/>
            <person name="McMahon S.M."/>
            <person name="Schaberg P.G."/>
            <person name="Yang J."/>
            <person name="Wegrzyn J.L."/>
            <person name="Swenson N.G."/>
        </authorList>
    </citation>
    <scope>NUCLEOTIDE SEQUENCE</scope>
    <source>
        <strain evidence="1">NS2018</strain>
    </source>
</reference>
<organism evidence="1 2">
    <name type="scientific">Acer saccharum</name>
    <name type="common">Sugar maple</name>
    <dbReference type="NCBI Taxonomy" id="4024"/>
    <lineage>
        <taxon>Eukaryota</taxon>
        <taxon>Viridiplantae</taxon>
        <taxon>Streptophyta</taxon>
        <taxon>Embryophyta</taxon>
        <taxon>Tracheophyta</taxon>
        <taxon>Spermatophyta</taxon>
        <taxon>Magnoliopsida</taxon>
        <taxon>eudicotyledons</taxon>
        <taxon>Gunneridae</taxon>
        <taxon>Pentapetalae</taxon>
        <taxon>rosids</taxon>
        <taxon>malvids</taxon>
        <taxon>Sapindales</taxon>
        <taxon>Sapindaceae</taxon>
        <taxon>Hippocastanoideae</taxon>
        <taxon>Acereae</taxon>
        <taxon>Acer</taxon>
    </lineage>
</organism>
<dbReference type="EMBL" id="JAUESC010000004">
    <property type="protein sequence ID" value="KAK0596406.1"/>
    <property type="molecule type" value="Genomic_DNA"/>
</dbReference>
<evidence type="ECO:0000313" key="2">
    <source>
        <dbReference type="Proteomes" id="UP001168877"/>
    </source>
</evidence>
<dbReference type="Proteomes" id="UP001168877">
    <property type="component" value="Unassembled WGS sequence"/>
</dbReference>
<comment type="caution">
    <text evidence="1">The sequence shown here is derived from an EMBL/GenBank/DDBJ whole genome shotgun (WGS) entry which is preliminary data.</text>
</comment>
<dbReference type="AlphaFoldDB" id="A0AA39SN92"/>
<evidence type="ECO:0000313" key="1">
    <source>
        <dbReference type="EMBL" id="KAK0596406.1"/>
    </source>
</evidence>
<gene>
    <name evidence="1" type="ORF">LWI29_015379</name>
</gene>
<name>A0AA39SN92_ACESA</name>
<proteinExistence type="predicted"/>
<keyword evidence="2" id="KW-1185">Reference proteome</keyword>
<sequence>MGESVKKETGFDFDEANVKVSELVGRVKGELKKGESELTRFRTELVPEIVEWNRWELWKDVKNWEPKRIGTSFCVFAVILSCQRIYVAIRAPYLNRQRKELTEAYMEALIPEPSPSNIRKFKKSVWRKTAPKGLKLKKFIEGPDGTLIHDNSYVGKMHGLMIQSLHRIL</sequence>
<reference evidence="1" key="2">
    <citation type="submission" date="2023-06" db="EMBL/GenBank/DDBJ databases">
        <authorList>
            <person name="Swenson N.G."/>
            <person name="Wegrzyn J.L."/>
            <person name="Mcevoy S.L."/>
        </authorList>
    </citation>
    <scope>NUCLEOTIDE SEQUENCE</scope>
    <source>
        <strain evidence="1">NS2018</strain>
        <tissue evidence="1">Leaf</tissue>
    </source>
</reference>